<dbReference type="Proteomes" id="UP000789525">
    <property type="component" value="Unassembled WGS sequence"/>
</dbReference>
<evidence type="ECO:0000313" key="1">
    <source>
        <dbReference type="EMBL" id="CAG8725877.1"/>
    </source>
</evidence>
<protein>
    <submittedName>
        <fullName evidence="1">5489_t:CDS:1</fullName>
    </submittedName>
</protein>
<gene>
    <name evidence="1" type="ORF">ACOLOM_LOCUS11367</name>
</gene>
<keyword evidence="2" id="KW-1185">Reference proteome</keyword>
<sequence length="216" mass="24440">AGCDECGFDRNIPKFRFSADHAFEKPNDERALRLMDAAAIHVMKAYPQVALAFGESDEFRRSCDLYGRRTYTHAWATFFPDTPLQYPPSFDGRVVAYPSSTELTSTTSTTRYSGHSYSREGSAIKMHTRHSKLVFSLQLLHRYRKGSVLYRKESVVEDLLIDAAEDHADASPALVAPTAAQSPQTKSRTRRSKKEIVVEHCDIMEPQFWETNGSIL</sequence>
<organism evidence="1 2">
    <name type="scientific">Acaulospora colombiana</name>
    <dbReference type="NCBI Taxonomy" id="27376"/>
    <lineage>
        <taxon>Eukaryota</taxon>
        <taxon>Fungi</taxon>
        <taxon>Fungi incertae sedis</taxon>
        <taxon>Mucoromycota</taxon>
        <taxon>Glomeromycotina</taxon>
        <taxon>Glomeromycetes</taxon>
        <taxon>Diversisporales</taxon>
        <taxon>Acaulosporaceae</taxon>
        <taxon>Acaulospora</taxon>
    </lineage>
</organism>
<comment type="caution">
    <text evidence="1">The sequence shown here is derived from an EMBL/GenBank/DDBJ whole genome shotgun (WGS) entry which is preliminary data.</text>
</comment>
<proteinExistence type="predicted"/>
<name>A0ACA9Q132_9GLOM</name>
<reference evidence="1" key="1">
    <citation type="submission" date="2021-06" db="EMBL/GenBank/DDBJ databases">
        <authorList>
            <person name="Kallberg Y."/>
            <person name="Tangrot J."/>
            <person name="Rosling A."/>
        </authorList>
    </citation>
    <scope>NUCLEOTIDE SEQUENCE</scope>
    <source>
        <strain evidence="1">CL356</strain>
    </source>
</reference>
<accession>A0ACA9Q132</accession>
<feature type="non-terminal residue" evidence="1">
    <location>
        <position position="1"/>
    </location>
</feature>
<evidence type="ECO:0000313" key="2">
    <source>
        <dbReference type="Proteomes" id="UP000789525"/>
    </source>
</evidence>
<dbReference type="EMBL" id="CAJVPT010040616">
    <property type="protein sequence ID" value="CAG8725877.1"/>
    <property type="molecule type" value="Genomic_DNA"/>
</dbReference>